<dbReference type="SMART" id="SM00388">
    <property type="entry name" value="HisKA"/>
    <property type="match status" value="1"/>
</dbReference>
<dbReference type="InterPro" id="IPR003594">
    <property type="entry name" value="HATPase_dom"/>
</dbReference>
<dbReference type="SUPFAM" id="SSF55781">
    <property type="entry name" value="GAF domain-like"/>
    <property type="match status" value="1"/>
</dbReference>
<dbReference type="CDD" id="cd00130">
    <property type="entry name" value="PAS"/>
    <property type="match status" value="3"/>
</dbReference>
<evidence type="ECO:0000256" key="4">
    <source>
        <dbReference type="ARBA" id="ARBA00022679"/>
    </source>
</evidence>
<dbReference type="EMBL" id="RQGC01000007">
    <property type="protein sequence ID" value="TGL40476.1"/>
    <property type="molecule type" value="Genomic_DNA"/>
</dbReference>
<dbReference type="PROSITE" id="PS50113">
    <property type="entry name" value="PAC"/>
    <property type="match status" value="1"/>
</dbReference>
<dbReference type="Pfam" id="PF02518">
    <property type="entry name" value="HATPase_c"/>
    <property type="match status" value="1"/>
</dbReference>
<evidence type="ECO:0000256" key="6">
    <source>
        <dbReference type="ARBA" id="ARBA00022777"/>
    </source>
</evidence>
<dbReference type="Proteomes" id="UP000297946">
    <property type="component" value="Unassembled WGS sequence"/>
</dbReference>
<evidence type="ECO:0000256" key="8">
    <source>
        <dbReference type="ARBA" id="ARBA00023012"/>
    </source>
</evidence>
<protein>
    <recommendedName>
        <fullName evidence="2">histidine kinase</fullName>
        <ecNumber evidence="2">2.7.13.3</ecNumber>
    </recommendedName>
</protein>
<dbReference type="PANTHER" id="PTHR43065">
    <property type="entry name" value="SENSOR HISTIDINE KINASE"/>
    <property type="match status" value="1"/>
</dbReference>
<dbReference type="InterPro" id="IPR029016">
    <property type="entry name" value="GAF-like_dom_sf"/>
</dbReference>
<evidence type="ECO:0000256" key="2">
    <source>
        <dbReference type="ARBA" id="ARBA00012438"/>
    </source>
</evidence>
<feature type="domain" description="Histidine kinase" evidence="10">
    <location>
        <begin position="562"/>
        <end position="786"/>
    </location>
</feature>
<dbReference type="Proteomes" id="UP000297273">
    <property type="component" value="Unassembled WGS sequence"/>
</dbReference>
<dbReference type="GO" id="GO:0005524">
    <property type="term" value="F:ATP binding"/>
    <property type="evidence" value="ECO:0007669"/>
    <property type="project" value="UniProtKB-KW"/>
</dbReference>
<dbReference type="InterPro" id="IPR003661">
    <property type="entry name" value="HisK_dim/P_dom"/>
</dbReference>
<evidence type="ECO:0000256" key="3">
    <source>
        <dbReference type="ARBA" id="ARBA00022553"/>
    </source>
</evidence>
<keyword evidence="6" id="KW-0418">Kinase</keyword>
<dbReference type="InterPro" id="IPR003018">
    <property type="entry name" value="GAF"/>
</dbReference>
<sequence>MATGRDEELSKKGPLGKLPGSAQEIGPILDSISDAFIFADDNWYLTYVNEKAEILFRHSRQDLIGKNLLQDFPGLLGTEFETHYKRAKETGKPSTVEAFYKPHNTWLEGRIYPRPEGFLIYYIDITQRKRREITWAISESLLLDISTSDNLSTAFEKALRTLIKNTEWTYGQIWRSREGTVYINHGDPYVYSSENQLSFREDSVGKLFDIKQGILKTVSETGELYFIPDLEKDHNLKRRESALAAGFRSWLGIPIVSNGRFYEIELLSENVLTEEAAHLDLLRVVSKRFAEIVSRRAADEERKAMIELSSDIILTISSDCLIRKVNPAFSKLLGYERKHLINKNLLDFLHPEDVGMTKLNISTVSKEKFESRCITKDGRVCYLFWNMVQSPDSGTIFCIGRDITEDKLTLQKLESAAEELNRSKEQLQKAQKIAKMGSWTMELEGELSWSLGLYEMFELDPKTPAPNFEEFIGFVHPDDRERILKNYEVFLLEGVFEEAELRIVTREGKEKFVMVKGEVILSKQGKVIGSSGTMQDITEEKEWNDSLRQLQKMEAVGQLAGGMAHDFNNLLNIILANLDLLELHLRETPELLKRVFSAQDAVQRGAELNRRLLSFSRKQAVNPEVADVNHVISDFLPIVSKIRNDMVSLEFCSEDFPLVCSFEKNGLENALLNLCLNARDAMPKGGRILISVAFSPGGKENHTALLGALEIGDACVISVRDEGVGMDPSTQERVFEPFFTTKETGKGTGLGMPMVYGFVKQSNGAISVYSEPNKGTTIDIYLPLVREPELLTADEIPLDRRYRKILLVEKSLKGENYLCALLKRAGYEILHAYDIYESRAVLESETGIVAVFVDEELCLNDPDSVGWEKLKSLYRVITISEWNAKTQEKSENDLKRPYNWSKLRRLLGVSVLDRDTV</sequence>
<comment type="caution">
    <text evidence="13">The sequence shown here is derived from an EMBL/GenBank/DDBJ whole genome shotgun (WGS) entry which is preliminary data.</text>
</comment>
<feature type="domain" description="PAS" evidence="11">
    <location>
        <begin position="21"/>
        <end position="72"/>
    </location>
</feature>
<dbReference type="GO" id="GO:0000155">
    <property type="term" value="F:phosphorelay sensor kinase activity"/>
    <property type="evidence" value="ECO:0007669"/>
    <property type="project" value="InterPro"/>
</dbReference>
<evidence type="ECO:0000313" key="15">
    <source>
        <dbReference type="Proteomes" id="UP000297273"/>
    </source>
</evidence>
<evidence type="ECO:0000259" key="10">
    <source>
        <dbReference type="PROSITE" id="PS50109"/>
    </source>
</evidence>
<dbReference type="InterPro" id="IPR036097">
    <property type="entry name" value="HisK_dim/P_sf"/>
</dbReference>
<feature type="coiled-coil region" evidence="9">
    <location>
        <begin position="403"/>
        <end position="433"/>
    </location>
</feature>
<dbReference type="InterPro" id="IPR036890">
    <property type="entry name" value="HATPase_C_sf"/>
</dbReference>
<evidence type="ECO:0000256" key="7">
    <source>
        <dbReference type="ARBA" id="ARBA00022840"/>
    </source>
</evidence>
<keyword evidence="15" id="KW-1185">Reference proteome</keyword>
<dbReference type="InterPro" id="IPR001610">
    <property type="entry name" value="PAC"/>
</dbReference>
<feature type="domain" description="PAC" evidence="12">
    <location>
        <begin position="497"/>
        <end position="549"/>
    </location>
</feature>
<keyword evidence="3" id="KW-0597">Phosphoprotein</keyword>
<keyword evidence="7" id="KW-0067">ATP-binding</keyword>
<gene>
    <name evidence="13" type="ORF">EHO57_15695</name>
    <name evidence="14" type="ORF">EHQ53_10805</name>
</gene>
<evidence type="ECO:0000313" key="13">
    <source>
        <dbReference type="EMBL" id="TGJ98955.1"/>
    </source>
</evidence>
<dbReference type="SUPFAM" id="SSF55785">
    <property type="entry name" value="PYP-like sensor domain (PAS domain)"/>
    <property type="match status" value="3"/>
</dbReference>
<dbReference type="PRINTS" id="PR00344">
    <property type="entry name" value="BCTRLSENSOR"/>
</dbReference>
<dbReference type="OrthoDB" id="9815750at2"/>
<keyword evidence="8" id="KW-0902">Two-component regulatory system</keyword>
<evidence type="ECO:0000313" key="14">
    <source>
        <dbReference type="EMBL" id="TGL40476.1"/>
    </source>
</evidence>
<dbReference type="EMBL" id="RQER01000010">
    <property type="protein sequence ID" value="TGJ98955.1"/>
    <property type="molecule type" value="Genomic_DNA"/>
</dbReference>
<dbReference type="InterPro" id="IPR005467">
    <property type="entry name" value="His_kinase_dom"/>
</dbReference>
<organism evidence="13 16">
    <name type="scientific">Leptospira langatensis</name>
    <dbReference type="NCBI Taxonomy" id="2484983"/>
    <lineage>
        <taxon>Bacteria</taxon>
        <taxon>Pseudomonadati</taxon>
        <taxon>Spirochaetota</taxon>
        <taxon>Spirochaetia</taxon>
        <taxon>Leptospirales</taxon>
        <taxon>Leptospiraceae</taxon>
        <taxon>Leptospira</taxon>
    </lineage>
</organism>
<evidence type="ECO:0000259" key="12">
    <source>
        <dbReference type="PROSITE" id="PS50113"/>
    </source>
</evidence>
<dbReference type="InterPro" id="IPR004358">
    <property type="entry name" value="Sig_transdc_His_kin-like_C"/>
</dbReference>
<evidence type="ECO:0000313" key="16">
    <source>
        <dbReference type="Proteomes" id="UP000297946"/>
    </source>
</evidence>
<keyword evidence="4" id="KW-0808">Transferase</keyword>
<name>A0A5F1ZTE3_9LEPT</name>
<dbReference type="Gene3D" id="3.30.450.40">
    <property type="match status" value="1"/>
</dbReference>
<keyword evidence="5" id="KW-0547">Nucleotide-binding</keyword>
<dbReference type="SUPFAM" id="SSF47384">
    <property type="entry name" value="Homodimeric domain of signal transducing histidine kinase"/>
    <property type="match status" value="1"/>
</dbReference>
<dbReference type="Pfam" id="PF01590">
    <property type="entry name" value="GAF"/>
    <property type="match status" value="1"/>
</dbReference>
<evidence type="ECO:0000259" key="11">
    <source>
        <dbReference type="PROSITE" id="PS50112"/>
    </source>
</evidence>
<dbReference type="Gene3D" id="3.30.450.20">
    <property type="entry name" value="PAS domain"/>
    <property type="match status" value="3"/>
</dbReference>
<dbReference type="PROSITE" id="PS50109">
    <property type="entry name" value="HIS_KIN"/>
    <property type="match status" value="1"/>
</dbReference>
<dbReference type="InterPro" id="IPR013656">
    <property type="entry name" value="PAS_4"/>
</dbReference>
<dbReference type="InterPro" id="IPR035965">
    <property type="entry name" value="PAS-like_dom_sf"/>
</dbReference>
<dbReference type="Pfam" id="PF08447">
    <property type="entry name" value="PAS_3"/>
    <property type="match status" value="1"/>
</dbReference>
<comment type="catalytic activity">
    <reaction evidence="1">
        <text>ATP + protein L-histidine = ADP + protein N-phospho-L-histidine.</text>
        <dbReference type="EC" id="2.7.13.3"/>
    </reaction>
</comment>
<dbReference type="SUPFAM" id="SSF55874">
    <property type="entry name" value="ATPase domain of HSP90 chaperone/DNA topoisomerase II/histidine kinase"/>
    <property type="match status" value="1"/>
</dbReference>
<dbReference type="AlphaFoldDB" id="A0A5F1ZTE3"/>
<dbReference type="InterPro" id="IPR013655">
    <property type="entry name" value="PAS_fold_3"/>
</dbReference>
<dbReference type="PANTHER" id="PTHR43065:SF46">
    <property type="entry name" value="C4-DICARBOXYLATE TRANSPORT SENSOR PROTEIN DCTB"/>
    <property type="match status" value="1"/>
</dbReference>
<dbReference type="PROSITE" id="PS50112">
    <property type="entry name" value="PAS"/>
    <property type="match status" value="2"/>
</dbReference>
<feature type="domain" description="PAS" evidence="11">
    <location>
        <begin position="298"/>
        <end position="368"/>
    </location>
</feature>
<evidence type="ECO:0000256" key="5">
    <source>
        <dbReference type="ARBA" id="ARBA00022741"/>
    </source>
</evidence>
<dbReference type="Gene3D" id="1.10.287.130">
    <property type="match status" value="1"/>
</dbReference>
<accession>A0A5F1ZTE3</accession>
<dbReference type="Pfam" id="PF08448">
    <property type="entry name" value="PAS_4"/>
    <property type="match status" value="1"/>
</dbReference>
<reference evidence="13 16" key="2">
    <citation type="journal article" date="2019" name="PLoS Negl. Trop. Dis.">
        <title>Revisiting the worldwide diversity of Leptospira species in the environment.</title>
        <authorList>
            <person name="Vincent A.T."/>
            <person name="Schiettekatte O."/>
            <person name="Bourhy P."/>
            <person name="Veyrier F.J."/>
            <person name="Picardeau M."/>
        </authorList>
    </citation>
    <scope>NUCLEOTIDE SEQUENCE [LARGE SCALE GENOMIC DNA]</scope>
    <source>
        <strain evidence="14">201702690</strain>
        <strain evidence="13 16">SSW18</strain>
    </source>
</reference>
<dbReference type="Pfam" id="PF13426">
    <property type="entry name" value="PAS_9"/>
    <property type="match status" value="1"/>
</dbReference>
<dbReference type="Gene3D" id="3.30.565.10">
    <property type="entry name" value="Histidine kinase-like ATPase, C-terminal domain"/>
    <property type="match status" value="1"/>
</dbReference>
<dbReference type="InterPro" id="IPR000700">
    <property type="entry name" value="PAS-assoc_C"/>
</dbReference>
<dbReference type="InterPro" id="IPR000014">
    <property type="entry name" value="PAS"/>
</dbReference>
<dbReference type="Gene3D" id="2.10.70.100">
    <property type="match status" value="1"/>
</dbReference>
<dbReference type="RefSeq" id="WP_135645795.1">
    <property type="nucleotide sequence ID" value="NZ_RQER01000010.1"/>
</dbReference>
<dbReference type="CDD" id="cd00082">
    <property type="entry name" value="HisKA"/>
    <property type="match status" value="1"/>
</dbReference>
<evidence type="ECO:0000256" key="1">
    <source>
        <dbReference type="ARBA" id="ARBA00000085"/>
    </source>
</evidence>
<dbReference type="SMART" id="SM00387">
    <property type="entry name" value="HATPase_c"/>
    <property type="match status" value="1"/>
</dbReference>
<keyword evidence="9" id="KW-0175">Coiled coil</keyword>
<dbReference type="NCBIfam" id="TIGR00229">
    <property type="entry name" value="sensory_box"/>
    <property type="match status" value="3"/>
</dbReference>
<evidence type="ECO:0000256" key="9">
    <source>
        <dbReference type="SAM" id="Coils"/>
    </source>
</evidence>
<proteinExistence type="predicted"/>
<reference evidence="14" key="1">
    <citation type="submission" date="2018-10" db="EMBL/GenBank/DDBJ databases">
        <authorList>
            <person name="Vincent A.T."/>
            <person name="Schiettekatte O."/>
            <person name="Bourhy P."/>
            <person name="Veyrier F.J."/>
            <person name="Picardeau M."/>
        </authorList>
    </citation>
    <scope>NUCLEOTIDE SEQUENCE</scope>
    <source>
        <strain evidence="14">201702690</strain>
    </source>
</reference>
<dbReference type="EC" id="2.7.13.3" evidence="2"/>
<dbReference type="SMART" id="SM00086">
    <property type="entry name" value="PAC"/>
    <property type="match status" value="1"/>
</dbReference>
<dbReference type="SMART" id="SM00091">
    <property type="entry name" value="PAS"/>
    <property type="match status" value="2"/>
</dbReference>